<keyword evidence="1" id="KW-1133">Transmembrane helix</keyword>
<reference evidence="3 4" key="1">
    <citation type="submission" date="2021-06" db="EMBL/GenBank/DDBJ databases">
        <title>Complete genome of Haloferula helveola possessing various polysaccharide degrading enzymes.</title>
        <authorList>
            <person name="Takami H."/>
            <person name="Huang C."/>
            <person name="Hamasaki K."/>
        </authorList>
    </citation>
    <scope>NUCLEOTIDE SEQUENCE [LARGE SCALE GENOMIC DNA]</scope>
    <source>
        <strain evidence="3 4">CN-1</strain>
    </source>
</reference>
<evidence type="ECO:0000313" key="4">
    <source>
        <dbReference type="Proteomes" id="UP001374893"/>
    </source>
</evidence>
<name>A0ABN6H8K3_9BACT</name>
<protein>
    <submittedName>
        <fullName evidence="3">TIR domain-containing protein</fullName>
    </submittedName>
</protein>
<feature type="domain" description="TIR" evidence="2">
    <location>
        <begin position="139"/>
        <end position="280"/>
    </location>
</feature>
<dbReference type="EMBL" id="AP024702">
    <property type="protein sequence ID" value="BCX49956.1"/>
    <property type="molecule type" value="Genomic_DNA"/>
</dbReference>
<dbReference type="Pfam" id="PF13676">
    <property type="entry name" value="TIR_2"/>
    <property type="match status" value="1"/>
</dbReference>
<keyword evidence="4" id="KW-1185">Reference proteome</keyword>
<dbReference type="SUPFAM" id="SSF52200">
    <property type="entry name" value="Toll/Interleukin receptor TIR domain"/>
    <property type="match status" value="1"/>
</dbReference>
<keyword evidence="1" id="KW-0472">Membrane</keyword>
<sequence length="293" mass="32136">MVATAGAAIVLLTALGFYTISLQICNLTFEYAGSQRTQFVPLIPNAELRTALDGQSLKEFASKYGPDEVRLLVSDQALAWTRYTLLLGYALVSTALALTVWIPTFWLAGSRNHSTRSDTTRKLLANATSDPSGESGSGVFISYRRTDSAFVTDRIYDSLIPLFGSTRVFKDVDSIALGDDFQSAISEAVGSCQVLVAIIGDEWLTTSNADGTRRLDQPDDFVRIEIETALQRNIPVIPVLLDGTSMPRADELPEPMRALSTRNAARIRPAPDFENDIERLTNRFSQVIGTTDF</sequence>
<dbReference type="InterPro" id="IPR035897">
    <property type="entry name" value="Toll_tir_struct_dom_sf"/>
</dbReference>
<organism evidence="3 4">
    <name type="scientific">Haloferula helveola</name>
    <dbReference type="NCBI Taxonomy" id="490095"/>
    <lineage>
        <taxon>Bacteria</taxon>
        <taxon>Pseudomonadati</taxon>
        <taxon>Verrucomicrobiota</taxon>
        <taxon>Verrucomicrobiia</taxon>
        <taxon>Verrucomicrobiales</taxon>
        <taxon>Verrucomicrobiaceae</taxon>
        <taxon>Haloferula</taxon>
    </lineage>
</organism>
<evidence type="ECO:0000313" key="3">
    <source>
        <dbReference type="EMBL" id="BCX49956.1"/>
    </source>
</evidence>
<evidence type="ECO:0000259" key="2">
    <source>
        <dbReference type="Pfam" id="PF13676"/>
    </source>
</evidence>
<dbReference type="Proteomes" id="UP001374893">
    <property type="component" value="Chromosome"/>
</dbReference>
<dbReference type="RefSeq" id="WP_338686804.1">
    <property type="nucleotide sequence ID" value="NZ_AP024702.1"/>
</dbReference>
<keyword evidence="1" id="KW-0812">Transmembrane</keyword>
<evidence type="ECO:0000256" key="1">
    <source>
        <dbReference type="SAM" id="Phobius"/>
    </source>
</evidence>
<accession>A0ABN6H8K3</accession>
<dbReference type="Gene3D" id="3.40.50.10140">
    <property type="entry name" value="Toll/interleukin-1 receptor homology (TIR) domain"/>
    <property type="match status" value="1"/>
</dbReference>
<gene>
    <name evidence="3" type="ORF">HAHE_38640</name>
</gene>
<proteinExistence type="predicted"/>
<feature type="transmembrane region" description="Helical" evidence="1">
    <location>
        <begin position="86"/>
        <end position="108"/>
    </location>
</feature>
<dbReference type="InterPro" id="IPR000157">
    <property type="entry name" value="TIR_dom"/>
</dbReference>